<name>A0A6C0D3T4_9ZZZZ</name>
<proteinExistence type="predicted"/>
<reference evidence="2" key="1">
    <citation type="journal article" date="2020" name="Nature">
        <title>Giant virus diversity and host interactions through global metagenomics.</title>
        <authorList>
            <person name="Schulz F."/>
            <person name="Roux S."/>
            <person name="Paez-Espino D."/>
            <person name="Jungbluth S."/>
            <person name="Walsh D.A."/>
            <person name="Denef V.J."/>
            <person name="McMahon K.D."/>
            <person name="Konstantinidis K.T."/>
            <person name="Eloe-Fadrosh E.A."/>
            <person name="Kyrpides N.C."/>
            <person name="Woyke T."/>
        </authorList>
    </citation>
    <scope>NUCLEOTIDE SEQUENCE</scope>
    <source>
        <strain evidence="2">GVMAG-M-3300023174-107</strain>
    </source>
</reference>
<sequence>MAASAFAVKVLNSDVLSNKTYIMIIAVVLIIILTLGYISIQLNLKTTNCAKLSNKSNNTVRSIIDISNSSTIDTTKPLNNFFIKTAHNCCCVGNFKNDYVDKCALKNCAYYGVRALDFQVYSLKNKPIISASFIESTQYKEIYNHLTFYETLLAIKQYFIDDYENKNRTDPLFLIFRLYSKNAPIYDMMAQSLNEVFGYSSKTGNRIYMTEAKTLDYTPLSRLNNQVVIIVDPSQGDTNAFENSRLLQFTSMMMFKTVNHIYRETKLLADVSTTDVSNNLTILYPDLQQNKANYDFVTSGILNNISFIGMNFQYYDGFLALYNGTDFFSNCAFLDKGNTIAALCALPQYNPGGTESPIKQCRPIQTK</sequence>
<evidence type="ECO:0000256" key="1">
    <source>
        <dbReference type="SAM" id="Phobius"/>
    </source>
</evidence>
<dbReference type="PROSITE" id="PS50007">
    <property type="entry name" value="PIPLC_X_DOMAIN"/>
    <property type="match status" value="1"/>
</dbReference>
<protein>
    <recommendedName>
        <fullName evidence="3">PI-PLC Y-box domain-containing protein</fullName>
    </recommendedName>
</protein>
<accession>A0A6C0D3T4</accession>
<dbReference type="GO" id="GO:0008081">
    <property type="term" value="F:phosphoric diester hydrolase activity"/>
    <property type="evidence" value="ECO:0007669"/>
    <property type="project" value="InterPro"/>
</dbReference>
<dbReference type="InterPro" id="IPR017946">
    <property type="entry name" value="PLC-like_Pdiesterase_TIM-brl"/>
</dbReference>
<keyword evidence="1" id="KW-0472">Membrane</keyword>
<keyword evidence="1" id="KW-1133">Transmembrane helix</keyword>
<organism evidence="2">
    <name type="scientific">viral metagenome</name>
    <dbReference type="NCBI Taxonomy" id="1070528"/>
    <lineage>
        <taxon>unclassified sequences</taxon>
        <taxon>metagenomes</taxon>
        <taxon>organismal metagenomes</taxon>
    </lineage>
</organism>
<dbReference type="SUPFAM" id="SSF51695">
    <property type="entry name" value="PLC-like phosphodiesterases"/>
    <property type="match status" value="1"/>
</dbReference>
<dbReference type="GO" id="GO:0006629">
    <property type="term" value="P:lipid metabolic process"/>
    <property type="evidence" value="ECO:0007669"/>
    <property type="project" value="InterPro"/>
</dbReference>
<dbReference type="Gene3D" id="3.20.20.190">
    <property type="entry name" value="Phosphatidylinositol (PI) phosphodiesterase"/>
    <property type="match status" value="1"/>
</dbReference>
<dbReference type="AlphaFoldDB" id="A0A6C0D3T4"/>
<evidence type="ECO:0000313" key="2">
    <source>
        <dbReference type="EMBL" id="QHT10569.1"/>
    </source>
</evidence>
<feature type="transmembrane region" description="Helical" evidence="1">
    <location>
        <begin position="21"/>
        <end position="40"/>
    </location>
</feature>
<keyword evidence="1" id="KW-0812">Transmembrane</keyword>
<evidence type="ECO:0008006" key="3">
    <source>
        <dbReference type="Google" id="ProtNLM"/>
    </source>
</evidence>
<dbReference type="EMBL" id="MN739522">
    <property type="protein sequence ID" value="QHT10569.1"/>
    <property type="molecule type" value="Genomic_DNA"/>
</dbReference>